<dbReference type="OrthoDB" id="5523335at2"/>
<feature type="compositionally biased region" description="Basic and acidic residues" evidence="2">
    <location>
        <begin position="333"/>
        <end position="342"/>
    </location>
</feature>
<reference evidence="3 4" key="1">
    <citation type="submission" date="2018-03" db="EMBL/GenBank/DDBJ databases">
        <title>Marinobacter brunus sp. nov., a marine bacterium of Gamma-proteobacteria isolated from the surface seawater of the South China Sea.</title>
        <authorList>
            <person name="Cheng H."/>
            <person name="Wu Y.-H."/>
            <person name="Xamxidin M."/>
            <person name="Xu X.-W."/>
        </authorList>
    </citation>
    <scope>NUCLEOTIDE SEQUENCE [LARGE SCALE GENOMIC DNA]</scope>
    <source>
        <strain evidence="3 4">NH169-3</strain>
    </source>
</reference>
<gene>
    <name evidence="3" type="ORF">C7H09_00665</name>
</gene>
<protein>
    <submittedName>
        <fullName evidence="3">DUF349 domain-containing protein</fullName>
    </submittedName>
</protein>
<sequence length="822" mass="94148">MAAFLQKLFKSRKAATTDNRKAPRSPEPVAPATAEPDHRELLREQQEQQLSGKPEQAELAILAIEGATAAIRLKAARELRDEQHLQQVQKNAKGRDKVVFQTVKQALQELREHEASKQATRQRIDELVRQAEDQARSEDTKLFEARLKVLQENWQQVDSAADATQTQRFLQAIHDCTGKLQQLEAAQIEEQRHRDQKQQRQDTLALLQQTLEQLKATGVASQPSEPSLDALQKTQENRWLEATRDTTVEKQEQKEYEQAMLSLRSLLAAVRRLNHSLPDIQAQLGETGTGAQPPGPEAAKSLLDEISWPKEYPAPESLQQLARHAGKPAKAPKPAEDRADQQQKLKTLTESLDKLEASLEAQLFKESRQLLKLCQQQFQELDERSRRPLRARMQLLSGQFRELSDWQGFATEPKQVALCEQMEYLADQHMEPEAKAERIRELQAEWRELGGSSDRTLWNRFKAASDIAYEPCKAYFEAKSDLKQVNLQQRETICNELALYLDQADWQNADWKAAERIHQTARQEWKAAWPVDFRNNRKVQKRFDDLLKRLEQPLDAERKKNEDAKQAIVDRALELVAHEPLQEAMEQAKALQTEWKQIGITRHREDRKLWQAFRKACDQIFARRDAQRSAQKSATEQADQHAREIMAGLSDLDTDHTEESLAEAKNTLQTLSDTALSKAMREQLHQLRRQLDAKVRIKRLEKKLDSWKNLINQRVATAVPSEQAPQSWQSLVNSDVAIPGRDLAIRAEILAGTESPEADQARRMEIQVQRLTDGMGSSEHQSAEQELEKLIAHWCLHPDDEGRNRENANRLAAALQASISRQ</sequence>
<dbReference type="Pfam" id="PF03993">
    <property type="entry name" value="DUF349"/>
    <property type="match status" value="3"/>
</dbReference>
<evidence type="ECO:0000313" key="4">
    <source>
        <dbReference type="Proteomes" id="UP000239866"/>
    </source>
</evidence>
<organism evidence="3 4">
    <name type="scientific">Marinobacter fuscus</name>
    <dbReference type="NCBI Taxonomy" id="2109942"/>
    <lineage>
        <taxon>Bacteria</taxon>
        <taxon>Pseudomonadati</taxon>
        <taxon>Pseudomonadota</taxon>
        <taxon>Gammaproteobacteria</taxon>
        <taxon>Pseudomonadales</taxon>
        <taxon>Marinobacteraceae</taxon>
        <taxon>Marinobacter</taxon>
    </lineage>
</organism>
<dbReference type="Proteomes" id="UP000239866">
    <property type="component" value="Unassembled WGS sequence"/>
</dbReference>
<keyword evidence="4" id="KW-1185">Reference proteome</keyword>
<comment type="caution">
    <text evidence="3">The sequence shown here is derived from an EMBL/GenBank/DDBJ whole genome shotgun (WGS) entry which is preliminary data.</text>
</comment>
<dbReference type="RefSeq" id="WP_106760755.1">
    <property type="nucleotide sequence ID" value="NZ_PXNP01000004.1"/>
</dbReference>
<dbReference type="InterPro" id="IPR007139">
    <property type="entry name" value="DUF349"/>
</dbReference>
<feature type="coiled-coil region" evidence="1">
    <location>
        <begin position="103"/>
        <end position="137"/>
    </location>
</feature>
<feature type="region of interest" description="Disordered" evidence="2">
    <location>
        <begin position="10"/>
        <end position="38"/>
    </location>
</feature>
<proteinExistence type="predicted"/>
<accession>A0A2T1KWB8</accession>
<feature type="coiled-coil region" evidence="1">
    <location>
        <begin position="180"/>
        <end position="217"/>
    </location>
</feature>
<evidence type="ECO:0000256" key="1">
    <source>
        <dbReference type="SAM" id="Coils"/>
    </source>
</evidence>
<evidence type="ECO:0000313" key="3">
    <source>
        <dbReference type="EMBL" id="PSF14394.1"/>
    </source>
</evidence>
<feature type="region of interest" description="Disordered" evidence="2">
    <location>
        <begin position="321"/>
        <end position="342"/>
    </location>
</feature>
<name>A0A2T1KWB8_9GAMM</name>
<evidence type="ECO:0000256" key="2">
    <source>
        <dbReference type="SAM" id="MobiDB-lite"/>
    </source>
</evidence>
<dbReference type="AlphaFoldDB" id="A0A2T1KWB8"/>
<keyword evidence="1" id="KW-0175">Coiled coil</keyword>
<dbReference type="EMBL" id="PXNP01000004">
    <property type="protein sequence ID" value="PSF14394.1"/>
    <property type="molecule type" value="Genomic_DNA"/>
</dbReference>